<dbReference type="EMBL" id="FR966207">
    <property type="protein sequence ID" value="CDR01666.1"/>
    <property type="molecule type" value="Genomic_DNA"/>
</dbReference>
<gene>
    <name evidence="2" type="ORF">GSONMT00039397001</name>
</gene>
<evidence type="ECO:0000313" key="2">
    <source>
        <dbReference type="EMBL" id="CDR01666.1"/>
    </source>
</evidence>
<name>A0A060ZBR9_ONCMY</name>
<dbReference type="GO" id="GO:0015630">
    <property type="term" value="C:microtubule cytoskeleton"/>
    <property type="evidence" value="ECO:0007669"/>
    <property type="project" value="TreeGrafter"/>
</dbReference>
<dbReference type="PANTHER" id="PTHR12784:SF3">
    <property type="entry name" value="NEURON NAVIGATOR 1"/>
    <property type="match status" value="1"/>
</dbReference>
<dbReference type="InterPro" id="IPR039041">
    <property type="entry name" value="Nav/unc-53"/>
</dbReference>
<accession>A0A060ZBR9</accession>
<dbReference type="GO" id="GO:0001578">
    <property type="term" value="P:microtubule bundle formation"/>
    <property type="evidence" value="ECO:0007669"/>
    <property type="project" value="TreeGrafter"/>
</dbReference>
<dbReference type="PaxDb" id="8022-A0A060ZBR9"/>
<reference evidence="2" key="1">
    <citation type="journal article" date="2014" name="Nat. Commun.">
        <title>The rainbow trout genome provides novel insights into evolution after whole-genome duplication in vertebrates.</title>
        <authorList>
            <person name="Berthelot C."/>
            <person name="Brunet F."/>
            <person name="Chalopin D."/>
            <person name="Juanchich A."/>
            <person name="Bernard M."/>
            <person name="Noel B."/>
            <person name="Bento P."/>
            <person name="Da Silva C."/>
            <person name="Labadie K."/>
            <person name="Alberti A."/>
            <person name="Aury J.M."/>
            <person name="Louis A."/>
            <person name="Dehais P."/>
            <person name="Bardou P."/>
            <person name="Montfort J."/>
            <person name="Klopp C."/>
            <person name="Cabau C."/>
            <person name="Gaspin C."/>
            <person name="Thorgaard G.H."/>
            <person name="Boussaha M."/>
            <person name="Quillet E."/>
            <person name="Guyomard R."/>
            <person name="Galiana D."/>
            <person name="Bobe J."/>
            <person name="Volff J.N."/>
            <person name="Genet C."/>
            <person name="Wincker P."/>
            <person name="Jaillon O."/>
            <person name="Roest Crollius H."/>
            <person name="Guiguen Y."/>
        </authorList>
    </citation>
    <scope>NUCLEOTIDE SEQUENCE [LARGE SCALE GENOMIC DNA]</scope>
</reference>
<sequence>MTSRLQTLSVSQEQKVPDSELTDLKETIEILKTKNTEAQDIIHVALSNPEIPPEELQMKRQNSSESISSLNSITSHSSLSSLKEQEAKKKKKSWVRAQNRLL</sequence>
<organism evidence="2 3">
    <name type="scientific">Oncorhynchus mykiss</name>
    <name type="common">Rainbow trout</name>
    <name type="synonym">Salmo gairdneri</name>
    <dbReference type="NCBI Taxonomy" id="8022"/>
    <lineage>
        <taxon>Eukaryota</taxon>
        <taxon>Metazoa</taxon>
        <taxon>Chordata</taxon>
        <taxon>Craniata</taxon>
        <taxon>Vertebrata</taxon>
        <taxon>Euteleostomi</taxon>
        <taxon>Actinopterygii</taxon>
        <taxon>Neopterygii</taxon>
        <taxon>Teleostei</taxon>
        <taxon>Protacanthopterygii</taxon>
        <taxon>Salmoniformes</taxon>
        <taxon>Salmonidae</taxon>
        <taxon>Salmoninae</taxon>
        <taxon>Oncorhynchus</taxon>
    </lineage>
</organism>
<evidence type="ECO:0000256" key="1">
    <source>
        <dbReference type="SAM" id="MobiDB-lite"/>
    </source>
</evidence>
<dbReference type="PANTHER" id="PTHR12784">
    <property type="entry name" value="STEERIN"/>
    <property type="match status" value="1"/>
</dbReference>
<proteinExistence type="predicted"/>
<evidence type="ECO:0000313" key="3">
    <source>
        <dbReference type="Proteomes" id="UP000193380"/>
    </source>
</evidence>
<dbReference type="Proteomes" id="UP000193380">
    <property type="component" value="Unassembled WGS sequence"/>
</dbReference>
<feature type="compositionally biased region" description="Low complexity" evidence="1">
    <location>
        <begin position="63"/>
        <end position="82"/>
    </location>
</feature>
<dbReference type="STRING" id="8022.A0A060ZBR9"/>
<dbReference type="GO" id="GO:0001764">
    <property type="term" value="P:neuron migration"/>
    <property type="evidence" value="ECO:0007669"/>
    <property type="project" value="TreeGrafter"/>
</dbReference>
<dbReference type="AlphaFoldDB" id="A0A060ZBR9"/>
<reference evidence="2" key="2">
    <citation type="submission" date="2014-03" db="EMBL/GenBank/DDBJ databases">
        <authorList>
            <person name="Genoscope - CEA"/>
        </authorList>
    </citation>
    <scope>NUCLEOTIDE SEQUENCE</scope>
</reference>
<dbReference type="GO" id="GO:0043194">
    <property type="term" value="C:axon initial segment"/>
    <property type="evidence" value="ECO:0007669"/>
    <property type="project" value="TreeGrafter"/>
</dbReference>
<protein>
    <submittedName>
        <fullName evidence="2">Uncharacterized protein</fullName>
    </submittedName>
</protein>
<feature type="region of interest" description="Disordered" evidence="1">
    <location>
        <begin position="48"/>
        <end position="102"/>
    </location>
</feature>